<evidence type="ECO:0000313" key="3">
    <source>
        <dbReference type="Proteomes" id="UP000000724"/>
    </source>
</evidence>
<keyword evidence="1" id="KW-0175">Coiled coil</keyword>
<reference evidence="2 3" key="1">
    <citation type="journal article" date="2008" name="Nat. Biotechnol.">
        <title>Genome sequencing and analysis of the filamentous fungus Penicillium chrysogenum.</title>
        <authorList>
            <person name="van den Berg M.A."/>
            <person name="Albang R."/>
            <person name="Albermann K."/>
            <person name="Badger J.H."/>
            <person name="Daran J.-M."/>
            <person name="Driessen A.J.M."/>
            <person name="Garcia-Estrada C."/>
            <person name="Fedorova N.D."/>
            <person name="Harris D.M."/>
            <person name="Heijne W.H.M."/>
            <person name="Joardar V.S."/>
            <person name="Kiel J.A.K.W."/>
            <person name="Kovalchuk A."/>
            <person name="Martin J.F."/>
            <person name="Nierman W.C."/>
            <person name="Nijland J.G."/>
            <person name="Pronk J.T."/>
            <person name="Roubos J.A."/>
            <person name="van der Klei I.J."/>
            <person name="van Peij N.N.M.E."/>
            <person name="Veenhuis M."/>
            <person name="von Doehren H."/>
            <person name="Wagner C."/>
            <person name="Wortman J.R."/>
            <person name="Bovenberg R.A.L."/>
        </authorList>
    </citation>
    <scope>NUCLEOTIDE SEQUENCE [LARGE SCALE GENOMIC DNA]</scope>
    <source>
        <strain evidence="3">ATCC 28089 / DSM 1075 / NRRL 1951 / Wisconsin 54-1255</strain>
    </source>
</reference>
<accession>B6H169</accession>
<dbReference type="VEuPathDB" id="FungiDB:PCH_Pc13g00410"/>
<protein>
    <submittedName>
        <fullName evidence="2">Uncharacterized protein</fullName>
    </submittedName>
</protein>
<dbReference type="HOGENOM" id="CLU_645743_0_0_1"/>
<organism evidence="2 3">
    <name type="scientific">Penicillium rubens (strain ATCC 28089 / DSM 1075 / NRRL 1951 / Wisconsin 54-1255)</name>
    <name type="common">Penicillium chrysogenum</name>
    <dbReference type="NCBI Taxonomy" id="500485"/>
    <lineage>
        <taxon>Eukaryota</taxon>
        <taxon>Fungi</taxon>
        <taxon>Dikarya</taxon>
        <taxon>Ascomycota</taxon>
        <taxon>Pezizomycotina</taxon>
        <taxon>Eurotiomycetes</taxon>
        <taxon>Eurotiomycetidae</taxon>
        <taxon>Eurotiales</taxon>
        <taxon>Aspergillaceae</taxon>
        <taxon>Penicillium</taxon>
        <taxon>Penicillium chrysogenum species complex</taxon>
    </lineage>
</organism>
<keyword evidence="3" id="KW-1185">Reference proteome</keyword>
<dbReference type="Proteomes" id="UP000000724">
    <property type="component" value="Contig Pc00c13"/>
</dbReference>
<dbReference type="AlphaFoldDB" id="B6H169"/>
<dbReference type="EMBL" id="AM920428">
    <property type="protein sequence ID" value="CAP91110.1"/>
    <property type="molecule type" value="Genomic_DNA"/>
</dbReference>
<gene>
    <name evidence="2" type="ORF">Pc13g00410</name>
    <name evidence="2" type="ORF">PCH_Pc13g00410</name>
</gene>
<name>B6H169_PENRW</name>
<feature type="coiled-coil region" evidence="1">
    <location>
        <begin position="360"/>
        <end position="394"/>
    </location>
</feature>
<evidence type="ECO:0000256" key="1">
    <source>
        <dbReference type="SAM" id="Coils"/>
    </source>
</evidence>
<proteinExistence type="predicted"/>
<evidence type="ECO:0000313" key="2">
    <source>
        <dbReference type="EMBL" id="CAP91110.1"/>
    </source>
</evidence>
<dbReference type="OrthoDB" id="4362322at2759"/>
<sequence>MSQCQKGISLLFRHEGYYEIACSIMEQLTASDVGALLASLRITPAQHTVETFLQPLRDFDPTMRQFESWFQDKCQILIIGPDTIRLSDRIFNADEYYKGKRPSQTQLEVWIFAIPANFEKGAKEVQCLRHCSHASSLFSIQERAEALIAGQELLENNLIRQISYTDAEPSKVPGEYLDVKVFDLFSTTTHRRERPSASSKTPKPGILPRVPGLGSTVNGFYPYQLVLNSCGALSQQRKYLGLDDADPTAVDVEPETSHQVASWRPLQFHAPPSHRSQSYRSLMVQALIHAFRTNYSAHSSSNNSICFILSLTGPRSKCRDPGSQCLDIQNKRHPTQRFEFIIMSLQAEVSRMQHEYILMLQNGDNMLRAYANENAKLEEQNRSLLEHVKLLQQENCSLELDHNRLESELAKERLQCPEQADGKRL</sequence>